<name>A0A1H3YVK0_BIZPA</name>
<protein>
    <recommendedName>
        <fullName evidence="4">Outer membrane protein beta-barrel domain-containing protein</fullName>
    </recommendedName>
</protein>
<sequence>MKKILLIALLFSAFIANSQSFTGKGDQKFFIGANLQNNASGLNIGYDYGLGENFSIGMNSTYALNVYNGVDKAFIERFDLKARFNANLGNVVNISENLDFYPGLSLSLKNFGGHFGMRYFFTSGFGIYSEFNTPLAKYDTDRLTPAEKIHNQFTVNIGAIFNL</sequence>
<reference evidence="2 3" key="1">
    <citation type="submission" date="2016-10" db="EMBL/GenBank/DDBJ databases">
        <authorList>
            <person name="de Groot N.N."/>
        </authorList>
    </citation>
    <scope>NUCLEOTIDE SEQUENCE [LARGE SCALE GENOMIC DNA]</scope>
    <source>
        <strain evidence="2 3">DSM 23842</strain>
    </source>
</reference>
<organism evidence="2 3">
    <name type="scientific">Bizionia paragorgiae</name>
    <dbReference type="NCBI Taxonomy" id="283786"/>
    <lineage>
        <taxon>Bacteria</taxon>
        <taxon>Pseudomonadati</taxon>
        <taxon>Bacteroidota</taxon>
        <taxon>Flavobacteriia</taxon>
        <taxon>Flavobacteriales</taxon>
        <taxon>Flavobacteriaceae</taxon>
        <taxon>Bizionia</taxon>
    </lineage>
</organism>
<dbReference type="Pfam" id="PF20351">
    <property type="entry name" value="DUF6646"/>
    <property type="match status" value="1"/>
</dbReference>
<keyword evidence="3" id="KW-1185">Reference proteome</keyword>
<feature type="signal peptide" evidence="1">
    <location>
        <begin position="1"/>
        <end position="18"/>
    </location>
</feature>
<evidence type="ECO:0000313" key="2">
    <source>
        <dbReference type="EMBL" id="SEA15430.1"/>
    </source>
</evidence>
<dbReference type="OrthoDB" id="1118003at2"/>
<dbReference type="AlphaFoldDB" id="A0A1H3YVK0"/>
<dbReference type="STRING" id="283786.SAMN04487990_107105"/>
<keyword evidence="1" id="KW-0732">Signal</keyword>
<evidence type="ECO:0000256" key="1">
    <source>
        <dbReference type="SAM" id="SignalP"/>
    </source>
</evidence>
<proteinExistence type="predicted"/>
<dbReference type="InterPro" id="IPR046588">
    <property type="entry name" value="DUF6646"/>
</dbReference>
<dbReference type="RefSeq" id="WP_092133419.1">
    <property type="nucleotide sequence ID" value="NZ_FNQK01000007.1"/>
</dbReference>
<dbReference type="Proteomes" id="UP000198846">
    <property type="component" value="Unassembled WGS sequence"/>
</dbReference>
<feature type="chain" id="PRO_5011776766" description="Outer membrane protein beta-barrel domain-containing protein" evidence="1">
    <location>
        <begin position="19"/>
        <end position="163"/>
    </location>
</feature>
<gene>
    <name evidence="2" type="ORF">SAMN04487990_107105</name>
</gene>
<dbReference type="EMBL" id="FNQK01000007">
    <property type="protein sequence ID" value="SEA15430.1"/>
    <property type="molecule type" value="Genomic_DNA"/>
</dbReference>
<accession>A0A1H3YVK0</accession>
<evidence type="ECO:0008006" key="4">
    <source>
        <dbReference type="Google" id="ProtNLM"/>
    </source>
</evidence>
<evidence type="ECO:0000313" key="3">
    <source>
        <dbReference type="Proteomes" id="UP000198846"/>
    </source>
</evidence>